<dbReference type="PROSITE" id="PS50089">
    <property type="entry name" value="ZF_RING_2"/>
    <property type="match status" value="1"/>
</dbReference>
<dbReference type="GO" id="GO:0008270">
    <property type="term" value="F:zinc ion binding"/>
    <property type="evidence" value="ECO:0007669"/>
    <property type="project" value="UniProtKB-KW"/>
</dbReference>
<organism evidence="4 5">
    <name type="scientific">Blepharisma stoltei</name>
    <dbReference type="NCBI Taxonomy" id="1481888"/>
    <lineage>
        <taxon>Eukaryota</taxon>
        <taxon>Sar</taxon>
        <taxon>Alveolata</taxon>
        <taxon>Ciliophora</taxon>
        <taxon>Postciliodesmatophora</taxon>
        <taxon>Heterotrichea</taxon>
        <taxon>Heterotrichida</taxon>
        <taxon>Blepharismidae</taxon>
        <taxon>Blepharisma</taxon>
    </lineage>
</organism>
<dbReference type="Gene3D" id="3.30.40.10">
    <property type="entry name" value="Zinc/RING finger domain, C3HC4 (zinc finger)"/>
    <property type="match status" value="1"/>
</dbReference>
<keyword evidence="1" id="KW-0862">Zinc</keyword>
<protein>
    <recommendedName>
        <fullName evidence="3">RING-type domain-containing protein</fullName>
    </recommendedName>
</protein>
<feature type="transmembrane region" description="Helical" evidence="2">
    <location>
        <begin position="89"/>
        <end position="106"/>
    </location>
</feature>
<dbReference type="InterPro" id="IPR001841">
    <property type="entry name" value="Znf_RING"/>
</dbReference>
<evidence type="ECO:0000256" key="2">
    <source>
        <dbReference type="SAM" id="Phobius"/>
    </source>
</evidence>
<keyword evidence="2" id="KW-0472">Membrane</keyword>
<keyword evidence="5" id="KW-1185">Reference proteome</keyword>
<dbReference type="Pfam" id="PF13639">
    <property type="entry name" value="zf-RING_2"/>
    <property type="match status" value="1"/>
</dbReference>
<gene>
    <name evidence="4" type="ORF">BSTOLATCC_MIC62542</name>
</gene>
<keyword evidence="2" id="KW-1133">Transmembrane helix</keyword>
<reference evidence="4" key="1">
    <citation type="submission" date="2021-09" db="EMBL/GenBank/DDBJ databases">
        <authorList>
            <consortium name="AG Swart"/>
            <person name="Singh M."/>
            <person name="Singh A."/>
            <person name="Seah K."/>
            <person name="Emmerich C."/>
        </authorList>
    </citation>
    <scope>NUCLEOTIDE SEQUENCE</scope>
    <source>
        <strain evidence="4">ATCC30299</strain>
    </source>
</reference>
<feature type="transmembrane region" description="Helical" evidence="2">
    <location>
        <begin position="126"/>
        <end position="148"/>
    </location>
</feature>
<keyword evidence="1" id="KW-0863">Zinc-finger</keyword>
<evidence type="ECO:0000256" key="1">
    <source>
        <dbReference type="PROSITE-ProRule" id="PRU00175"/>
    </source>
</evidence>
<sequence length="311" mass="36998">MTSSNLVQPIFALCWFSIYPLELSLVSYFGNVFIIPLLISEYFLYIAMKNTVFYCLKRFLMKPLYEEERNLMWTEKILILVTLSFKEPFSYTSILIWYSISMYLYYMNVISEFCKALFICNLLKNLGLFVFIFSVVSIYIIWGIKYLLSEGSEVSNIIFIESFLIFQMNLTTLYQIKFGIISNFKILLLETFKDFMKSLEFIIFVPVVGYHWFCPVCHVYGCYFLMCFLIKLTKLIKYKISVSAFDYEYKAIIEDDLNENKDDKCCICWSLFVEEESTKLKCGHIIHIECLKMWMIKTFERNCPICTQKFL</sequence>
<name>A0AAU9KCF8_9CILI</name>
<keyword evidence="1" id="KW-0479">Metal-binding</keyword>
<accession>A0AAU9KCF8</accession>
<dbReference type="InterPro" id="IPR013083">
    <property type="entry name" value="Znf_RING/FYVE/PHD"/>
</dbReference>
<dbReference type="SUPFAM" id="SSF57850">
    <property type="entry name" value="RING/U-box"/>
    <property type="match status" value="1"/>
</dbReference>
<proteinExistence type="predicted"/>
<evidence type="ECO:0000313" key="4">
    <source>
        <dbReference type="EMBL" id="CAG9334961.1"/>
    </source>
</evidence>
<dbReference type="AlphaFoldDB" id="A0AAU9KCF8"/>
<dbReference type="Proteomes" id="UP001162131">
    <property type="component" value="Unassembled WGS sequence"/>
</dbReference>
<feature type="transmembrane region" description="Helical" evidence="2">
    <location>
        <begin position="201"/>
        <end position="230"/>
    </location>
</feature>
<feature type="domain" description="RING-type" evidence="3">
    <location>
        <begin position="265"/>
        <end position="307"/>
    </location>
</feature>
<dbReference type="SMART" id="SM00184">
    <property type="entry name" value="RING"/>
    <property type="match status" value="1"/>
</dbReference>
<dbReference type="EMBL" id="CAJZBQ010000060">
    <property type="protein sequence ID" value="CAG9334961.1"/>
    <property type="molecule type" value="Genomic_DNA"/>
</dbReference>
<evidence type="ECO:0000259" key="3">
    <source>
        <dbReference type="PROSITE" id="PS50089"/>
    </source>
</evidence>
<comment type="caution">
    <text evidence="4">The sequence shown here is derived from an EMBL/GenBank/DDBJ whole genome shotgun (WGS) entry which is preliminary data.</text>
</comment>
<evidence type="ECO:0000313" key="5">
    <source>
        <dbReference type="Proteomes" id="UP001162131"/>
    </source>
</evidence>
<keyword evidence="2" id="KW-0812">Transmembrane</keyword>